<dbReference type="EMBL" id="HBJA01124060">
    <property type="protein sequence ID" value="CAE0831428.1"/>
    <property type="molecule type" value="Transcribed_RNA"/>
</dbReference>
<name>A0A7S4GBR5_9EUGL</name>
<organism evidence="1">
    <name type="scientific">Eutreptiella gymnastica</name>
    <dbReference type="NCBI Taxonomy" id="73025"/>
    <lineage>
        <taxon>Eukaryota</taxon>
        <taxon>Discoba</taxon>
        <taxon>Euglenozoa</taxon>
        <taxon>Euglenida</taxon>
        <taxon>Spirocuta</taxon>
        <taxon>Euglenophyceae</taxon>
        <taxon>Eutreptiales</taxon>
        <taxon>Eutreptiaceae</taxon>
        <taxon>Eutreptiella</taxon>
    </lineage>
</organism>
<proteinExistence type="predicted"/>
<evidence type="ECO:0000313" key="1">
    <source>
        <dbReference type="EMBL" id="CAE0831428.1"/>
    </source>
</evidence>
<protein>
    <submittedName>
        <fullName evidence="1">Uncharacterized protein</fullName>
    </submittedName>
</protein>
<sequence length="112" mass="12512">MRRESRQFFEAAGVEEGSVVDMSLDVCTTENGYLWCFVEHCTYNAIGQSLAVFSDVWFVYRFWVEVCNCVVCGSTGGRNFSYALSSNVVLVVREGGGQGAQAFNQFLFQGFQ</sequence>
<reference evidence="1" key="1">
    <citation type="submission" date="2021-01" db="EMBL/GenBank/DDBJ databases">
        <authorList>
            <person name="Corre E."/>
            <person name="Pelletier E."/>
            <person name="Niang G."/>
            <person name="Scheremetjew M."/>
            <person name="Finn R."/>
            <person name="Kale V."/>
            <person name="Holt S."/>
            <person name="Cochrane G."/>
            <person name="Meng A."/>
            <person name="Brown T."/>
            <person name="Cohen L."/>
        </authorList>
    </citation>
    <scope>NUCLEOTIDE SEQUENCE</scope>
    <source>
        <strain evidence="1">CCMP1594</strain>
    </source>
</reference>
<gene>
    <name evidence="1" type="ORF">EGYM00163_LOCUS42710</name>
</gene>
<accession>A0A7S4GBR5</accession>
<dbReference type="AlphaFoldDB" id="A0A7S4GBR5"/>